<dbReference type="InterPro" id="IPR001543">
    <property type="entry name" value="FliN-like_C"/>
</dbReference>
<evidence type="ECO:0000256" key="4">
    <source>
        <dbReference type="ARBA" id="ARBA00021898"/>
    </source>
</evidence>
<proteinExistence type="inferred from homology"/>
<evidence type="ECO:0000256" key="10">
    <source>
        <dbReference type="NCBIfam" id="TIGR01397"/>
    </source>
</evidence>
<protein>
    <recommendedName>
        <fullName evidence="4 10">Flagellar motor switch protein FliM</fullName>
    </recommendedName>
</protein>
<keyword evidence="12" id="KW-0966">Cell projection</keyword>
<keyword evidence="6" id="KW-0145">Chemotaxis</keyword>
<keyword evidence="7" id="KW-0283">Flagellar rotation</keyword>
<evidence type="ECO:0000313" key="13">
    <source>
        <dbReference type="Proteomes" id="UP000525923"/>
    </source>
</evidence>
<dbReference type="Proteomes" id="UP000525923">
    <property type="component" value="Unassembled WGS sequence"/>
</dbReference>
<evidence type="ECO:0000256" key="7">
    <source>
        <dbReference type="ARBA" id="ARBA00022779"/>
    </source>
</evidence>
<dbReference type="PIRSF" id="PIRSF002888">
    <property type="entry name" value="FliM"/>
    <property type="match status" value="1"/>
</dbReference>
<dbReference type="InterPro" id="IPR028976">
    <property type="entry name" value="CheC-like_sf"/>
</dbReference>
<dbReference type="SUPFAM" id="SSF103039">
    <property type="entry name" value="CheC-like"/>
    <property type="match status" value="1"/>
</dbReference>
<name>A0A7W8CSQ2_9BACL</name>
<comment type="similarity">
    <text evidence="3">Belongs to the FliM family.</text>
</comment>
<dbReference type="Gene3D" id="3.40.1550.10">
    <property type="entry name" value="CheC-like"/>
    <property type="match status" value="1"/>
</dbReference>
<keyword evidence="8" id="KW-0472">Membrane</keyword>
<accession>A0A7W8CSQ2</accession>
<feature type="domain" description="Flagellar motor switch protein FliN-like C-terminal" evidence="11">
    <location>
        <begin position="250"/>
        <end position="319"/>
    </location>
</feature>
<dbReference type="GO" id="GO:0005886">
    <property type="term" value="C:plasma membrane"/>
    <property type="evidence" value="ECO:0007669"/>
    <property type="project" value="UniProtKB-SubCell"/>
</dbReference>
<dbReference type="Pfam" id="PF01052">
    <property type="entry name" value="FliMN_C"/>
    <property type="match status" value="1"/>
</dbReference>
<evidence type="ECO:0000313" key="12">
    <source>
        <dbReference type="EMBL" id="MBB5179300.1"/>
    </source>
</evidence>
<dbReference type="EMBL" id="JACHHE010000002">
    <property type="protein sequence ID" value="MBB5179300.1"/>
    <property type="molecule type" value="Genomic_DNA"/>
</dbReference>
<keyword evidence="12" id="KW-0969">Cilium</keyword>
<keyword evidence="13" id="KW-1185">Reference proteome</keyword>
<reference evidence="12 13" key="1">
    <citation type="submission" date="2020-08" db="EMBL/GenBank/DDBJ databases">
        <title>Genomic Encyclopedia of Type Strains, Phase IV (KMG-IV): sequencing the most valuable type-strain genomes for metagenomic binning, comparative biology and taxonomic classification.</title>
        <authorList>
            <person name="Goeker M."/>
        </authorList>
    </citation>
    <scope>NUCLEOTIDE SEQUENCE [LARGE SCALE GENOMIC DNA]</scope>
    <source>
        <strain evidence="12 13">DSM 15895</strain>
    </source>
</reference>
<evidence type="ECO:0000256" key="5">
    <source>
        <dbReference type="ARBA" id="ARBA00022475"/>
    </source>
</evidence>
<keyword evidence="12" id="KW-0282">Flagellum</keyword>
<dbReference type="SUPFAM" id="SSF101801">
    <property type="entry name" value="Surface presentation of antigens (SPOA)"/>
    <property type="match status" value="1"/>
</dbReference>
<dbReference type="PANTHER" id="PTHR30034">
    <property type="entry name" value="FLAGELLAR MOTOR SWITCH PROTEIN FLIM"/>
    <property type="match status" value="1"/>
</dbReference>
<dbReference type="Pfam" id="PF02154">
    <property type="entry name" value="FliM"/>
    <property type="match status" value="1"/>
</dbReference>
<evidence type="ECO:0000256" key="1">
    <source>
        <dbReference type="ARBA" id="ARBA00004117"/>
    </source>
</evidence>
<dbReference type="GO" id="GO:0009425">
    <property type="term" value="C:bacterial-type flagellum basal body"/>
    <property type="evidence" value="ECO:0007669"/>
    <property type="project" value="UniProtKB-SubCell"/>
</dbReference>
<dbReference type="GO" id="GO:0050918">
    <property type="term" value="P:positive chemotaxis"/>
    <property type="evidence" value="ECO:0007669"/>
    <property type="project" value="TreeGrafter"/>
</dbReference>
<organism evidence="12 13">
    <name type="scientific">Planococcus koreensis</name>
    <dbReference type="NCBI Taxonomy" id="112331"/>
    <lineage>
        <taxon>Bacteria</taxon>
        <taxon>Bacillati</taxon>
        <taxon>Bacillota</taxon>
        <taxon>Bacilli</taxon>
        <taxon>Bacillales</taxon>
        <taxon>Caryophanaceae</taxon>
        <taxon>Planococcus</taxon>
    </lineage>
</organism>
<comment type="caution">
    <text evidence="12">The sequence shown here is derived from an EMBL/GenBank/DDBJ whole genome shotgun (WGS) entry which is preliminary data.</text>
</comment>
<dbReference type="InterPro" id="IPR001689">
    <property type="entry name" value="Flag_FliM"/>
</dbReference>
<dbReference type="GO" id="GO:0003774">
    <property type="term" value="F:cytoskeletal motor activity"/>
    <property type="evidence" value="ECO:0007669"/>
    <property type="project" value="InterPro"/>
</dbReference>
<keyword evidence="9" id="KW-0975">Bacterial flagellum</keyword>
<evidence type="ECO:0000256" key="9">
    <source>
        <dbReference type="ARBA" id="ARBA00023143"/>
    </source>
</evidence>
<keyword evidence="5" id="KW-1003">Cell membrane</keyword>
<evidence type="ECO:0000259" key="11">
    <source>
        <dbReference type="Pfam" id="PF01052"/>
    </source>
</evidence>
<dbReference type="AlphaFoldDB" id="A0A7W8CSQ2"/>
<dbReference type="CDD" id="cd17908">
    <property type="entry name" value="FliM"/>
    <property type="match status" value="1"/>
</dbReference>
<evidence type="ECO:0000256" key="8">
    <source>
        <dbReference type="ARBA" id="ARBA00023136"/>
    </source>
</evidence>
<dbReference type="PANTHER" id="PTHR30034:SF6">
    <property type="entry name" value="YOP PROTEINS TRANSLOCATION PROTEIN Q"/>
    <property type="match status" value="1"/>
</dbReference>
<dbReference type="PRINTS" id="PR00955">
    <property type="entry name" value="FLGMOTORFLIM"/>
</dbReference>
<comment type="subcellular location">
    <subcellularLocation>
        <location evidence="1">Bacterial flagellum basal body</location>
    </subcellularLocation>
    <subcellularLocation>
        <location evidence="2">Cell membrane</location>
        <topology evidence="2">Peripheral membrane protein</topology>
    </subcellularLocation>
</comment>
<evidence type="ECO:0000256" key="6">
    <source>
        <dbReference type="ARBA" id="ARBA00022500"/>
    </source>
</evidence>
<dbReference type="OrthoDB" id="9806941at2"/>
<dbReference type="InterPro" id="IPR036429">
    <property type="entry name" value="SpoA-like_sf"/>
</dbReference>
<gene>
    <name evidence="12" type="ORF">HNQ44_000724</name>
</gene>
<dbReference type="Gene3D" id="2.30.330.10">
    <property type="entry name" value="SpoA-like"/>
    <property type="match status" value="1"/>
</dbReference>
<sequence length="329" mass="36996">MDKQLTDENLEAILAKLPADQPARQPEMRQRNVQTYDFKKALRFSQDQIRTLTRIHENCARLLTSYLSTLLRTYVQISVASVEQFTYEDFVRNVQKKSILGVFKAPPLQGSLLMEFSPDVTYIMLDRMLGGQGSTAPVQNDLTEIEMSVIERVFINALGTFEEAWSSVVKVSPELKEIEVNPQFLTTSAPNETVILVSLQTKIGDVDGAINICLPHVVLEQVLPKLSARHWLANQKKAIESHEAIALEKKVQNTRLDVKAVLGRSSIDIGDFLDLKIGDVIRLNESYADPVMILVDEKQKFLAQPGISKGRVAVQITDVQEEGEEYNEL</sequence>
<evidence type="ECO:0000256" key="3">
    <source>
        <dbReference type="ARBA" id="ARBA00011049"/>
    </source>
</evidence>
<dbReference type="NCBIfam" id="TIGR01397">
    <property type="entry name" value="fliM_switch"/>
    <property type="match status" value="1"/>
</dbReference>
<dbReference type="GO" id="GO:0071978">
    <property type="term" value="P:bacterial-type flagellum-dependent swarming motility"/>
    <property type="evidence" value="ECO:0007669"/>
    <property type="project" value="TreeGrafter"/>
</dbReference>
<dbReference type="RefSeq" id="WP_135504679.1">
    <property type="nucleotide sequence ID" value="NZ_CP181055.1"/>
</dbReference>
<evidence type="ECO:0000256" key="2">
    <source>
        <dbReference type="ARBA" id="ARBA00004202"/>
    </source>
</evidence>